<accession>A0A7Y9UNB1</accession>
<sequence length="419" mass="44812">MTDAEPGPGRLDATPPRAASTARAKRRGRGRRRHTVAKVLLATVVAMALVTGLSVVYLYRELSGNLNVVEVGDRLQDRPDVVDVAGSREPLNVLVMGSDTREGEGNDIDGESGAAASDTTILFHFSADRERAYGVSIPRDSMVDRPACDRGEIPAEDYQMWNEAFSIGGPACTIQQFEQLTDLRIDHYVVLDFNGFRDMVDAVDGVQVCIPETIDDREHGIYLEEGTREIRGKEALNYVRQRYAVGNGSDIGRMKRQQAFIASMAAKVLSADTLSRPDRLISFASAATRSLTVDPGLGNIGRLAGLAQEFQGIGLDKIKFMTVPWQVDPQDSNRIVWTDQADVLWRKMRNDEPLSRTLTGTAISAADVPGGPAGPGSGAGDGGDGAGGGGTPSSPSASPQQQAAAEQARQEALDAGLCV</sequence>
<feature type="region of interest" description="Disordered" evidence="2">
    <location>
        <begin position="1"/>
        <end position="31"/>
    </location>
</feature>
<keyword evidence="3" id="KW-1133">Transmembrane helix</keyword>
<keyword evidence="3" id="KW-0472">Membrane</keyword>
<feature type="compositionally biased region" description="Gly residues" evidence="2">
    <location>
        <begin position="371"/>
        <end position="391"/>
    </location>
</feature>
<feature type="compositionally biased region" description="Low complexity" evidence="2">
    <location>
        <begin position="392"/>
        <end position="405"/>
    </location>
</feature>
<feature type="region of interest" description="Disordered" evidence="2">
    <location>
        <begin position="362"/>
        <end position="419"/>
    </location>
</feature>
<dbReference type="Pfam" id="PF03816">
    <property type="entry name" value="LytR_cpsA_psr"/>
    <property type="match status" value="1"/>
</dbReference>
<feature type="domain" description="Cell envelope-related transcriptional attenuator" evidence="4">
    <location>
        <begin position="117"/>
        <end position="269"/>
    </location>
</feature>
<proteinExistence type="inferred from homology"/>
<comment type="caution">
    <text evidence="5">The sequence shown here is derived from an EMBL/GenBank/DDBJ whole genome shotgun (WGS) entry which is preliminary data.</text>
</comment>
<dbReference type="RefSeq" id="WP_343049465.1">
    <property type="nucleotide sequence ID" value="NZ_JACCAC010000001.1"/>
</dbReference>
<dbReference type="InterPro" id="IPR004474">
    <property type="entry name" value="LytR_CpsA_psr"/>
</dbReference>
<feature type="compositionally biased region" description="Low complexity" evidence="2">
    <location>
        <begin position="13"/>
        <end position="22"/>
    </location>
</feature>
<keyword evidence="6" id="KW-1185">Reference proteome</keyword>
<feature type="transmembrane region" description="Helical" evidence="3">
    <location>
        <begin position="35"/>
        <end position="59"/>
    </location>
</feature>
<gene>
    <name evidence="5" type="ORF">BJ989_003301</name>
</gene>
<dbReference type="PANTHER" id="PTHR33392:SF6">
    <property type="entry name" value="POLYISOPRENYL-TEICHOIC ACID--PEPTIDOGLYCAN TEICHOIC ACID TRANSFERASE TAGU"/>
    <property type="match status" value="1"/>
</dbReference>
<evidence type="ECO:0000256" key="3">
    <source>
        <dbReference type="SAM" id="Phobius"/>
    </source>
</evidence>
<evidence type="ECO:0000256" key="1">
    <source>
        <dbReference type="ARBA" id="ARBA00006068"/>
    </source>
</evidence>
<evidence type="ECO:0000256" key="2">
    <source>
        <dbReference type="SAM" id="MobiDB-lite"/>
    </source>
</evidence>
<dbReference type="Gene3D" id="3.40.630.190">
    <property type="entry name" value="LCP protein"/>
    <property type="match status" value="1"/>
</dbReference>
<protein>
    <submittedName>
        <fullName evidence="5">LCP family protein required for cell wall assembly</fullName>
    </submittedName>
</protein>
<evidence type="ECO:0000313" key="6">
    <source>
        <dbReference type="Proteomes" id="UP000544110"/>
    </source>
</evidence>
<evidence type="ECO:0000313" key="5">
    <source>
        <dbReference type="EMBL" id="NYG56997.1"/>
    </source>
</evidence>
<dbReference type="InterPro" id="IPR050922">
    <property type="entry name" value="LytR/CpsA/Psr_CW_biosynth"/>
</dbReference>
<dbReference type="PANTHER" id="PTHR33392">
    <property type="entry name" value="POLYISOPRENYL-TEICHOIC ACID--PEPTIDOGLYCAN TEICHOIC ACID TRANSFERASE TAGU"/>
    <property type="match status" value="1"/>
</dbReference>
<dbReference type="NCBIfam" id="TIGR00350">
    <property type="entry name" value="lytR_cpsA_psr"/>
    <property type="match status" value="1"/>
</dbReference>
<reference evidence="5 6" key="1">
    <citation type="submission" date="2020-07" db="EMBL/GenBank/DDBJ databases">
        <title>Sequencing the genomes of 1000 actinobacteria strains.</title>
        <authorList>
            <person name="Klenk H.-P."/>
        </authorList>
    </citation>
    <scope>NUCLEOTIDE SEQUENCE [LARGE SCALE GENOMIC DNA]</scope>
    <source>
        <strain evidence="5 6">DSM 24552</strain>
    </source>
</reference>
<name>A0A7Y9UNB1_9ACTN</name>
<dbReference type="Proteomes" id="UP000544110">
    <property type="component" value="Unassembled WGS sequence"/>
</dbReference>
<dbReference type="AlphaFoldDB" id="A0A7Y9UNB1"/>
<evidence type="ECO:0000259" key="4">
    <source>
        <dbReference type="Pfam" id="PF03816"/>
    </source>
</evidence>
<comment type="similarity">
    <text evidence="1">Belongs to the LytR/CpsA/Psr (LCP) family.</text>
</comment>
<dbReference type="EMBL" id="JACCAC010000001">
    <property type="protein sequence ID" value="NYG56997.1"/>
    <property type="molecule type" value="Genomic_DNA"/>
</dbReference>
<keyword evidence="3" id="KW-0812">Transmembrane</keyword>
<organism evidence="5 6">
    <name type="scientific">Nocardioides perillae</name>
    <dbReference type="NCBI Taxonomy" id="1119534"/>
    <lineage>
        <taxon>Bacteria</taxon>
        <taxon>Bacillati</taxon>
        <taxon>Actinomycetota</taxon>
        <taxon>Actinomycetes</taxon>
        <taxon>Propionibacteriales</taxon>
        <taxon>Nocardioidaceae</taxon>
        <taxon>Nocardioides</taxon>
    </lineage>
</organism>